<evidence type="ECO:0000313" key="10">
    <source>
        <dbReference type="Proteomes" id="UP001157125"/>
    </source>
</evidence>
<evidence type="ECO:0000256" key="2">
    <source>
        <dbReference type="ARBA" id="ARBA00022448"/>
    </source>
</evidence>
<dbReference type="InterPro" id="IPR000515">
    <property type="entry name" value="MetI-like"/>
</dbReference>
<keyword evidence="4 7" id="KW-0812">Transmembrane</keyword>
<evidence type="ECO:0000259" key="8">
    <source>
        <dbReference type="PROSITE" id="PS50928"/>
    </source>
</evidence>
<feature type="transmembrane region" description="Helical" evidence="7">
    <location>
        <begin position="6"/>
        <end position="27"/>
    </location>
</feature>
<evidence type="ECO:0000256" key="4">
    <source>
        <dbReference type="ARBA" id="ARBA00022692"/>
    </source>
</evidence>
<feature type="transmembrane region" description="Helical" evidence="7">
    <location>
        <begin position="67"/>
        <end position="86"/>
    </location>
</feature>
<dbReference type="Gene3D" id="1.10.3720.10">
    <property type="entry name" value="MetI-like"/>
    <property type="match status" value="1"/>
</dbReference>
<dbReference type="PANTHER" id="PTHR30151:SF20">
    <property type="entry name" value="ABC TRANSPORTER PERMEASE PROTEIN HI_0355-RELATED"/>
    <property type="match status" value="1"/>
</dbReference>
<keyword evidence="2 7" id="KW-0813">Transport</keyword>
<comment type="similarity">
    <text evidence="7">Belongs to the binding-protein-dependent transport system permease family.</text>
</comment>
<evidence type="ECO:0000256" key="1">
    <source>
        <dbReference type="ARBA" id="ARBA00004651"/>
    </source>
</evidence>
<organism evidence="9 10">
    <name type="scientific">Demequina litorisediminis</name>
    <dbReference type="NCBI Taxonomy" id="1849022"/>
    <lineage>
        <taxon>Bacteria</taxon>
        <taxon>Bacillati</taxon>
        <taxon>Actinomycetota</taxon>
        <taxon>Actinomycetes</taxon>
        <taxon>Micrococcales</taxon>
        <taxon>Demequinaceae</taxon>
        <taxon>Demequina</taxon>
    </lineage>
</organism>
<dbReference type="Pfam" id="PF00528">
    <property type="entry name" value="BPD_transp_1"/>
    <property type="match status" value="1"/>
</dbReference>
<feature type="transmembrane region" description="Helical" evidence="7">
    <location>
        <begin position="39"/>
        <end position="61"/>
    </location>
</feature>
<proteinExistence type="inferred from homology"/>
<comment type="caution">
    <text evidence="9">The sequence shown here is derived from an EMBL/GenBank/DDBJ whole genome shotgun (WGS) entry which is preliminary data.</text>
</comment>
<evidence type="ECO:0000256" key="6">
    <source>
        <dbReference type="ARBA" id="ARBA00023136"/>
    </source>
</evidence>
<dbReference type="Proteomes" id="UP001157125">
    <property type="component" value="Unassembled WGS sequence"/>
</dbReference>
<dbReference type="EMBL" id="BSUN01000001">
    <property type="protein sequence ID" value="GMA34620.1"/>
    <property type="molecule type" value="Genomic_DNA"/>
</dbReference>
<dbReference type="SUPFAM" id="SSF161098">
    <property type="entry name" value="MetI-like"/>
    <property type="match status" value="1"/>
</dbReference>
<dbReference type="RefSeq" id="WP_284327498.1">
    <property type="nucleotide sequence ID" value="NZ_BSUN01000001.1"/>
</dbReference>
<dbReference type="PANTHER" id="PTHR30151">
    <property type="entry name" value="ALKANE SULFONATE ABC TRANSPORTER-RELATED, MEMBRANE SUBUNIT"/>
    <property type="match status" value="1"/>
</dbReference>
<keyword evidence="10" id="KW-1185">Reference proteome</keyword>
<evidence type="ECO:0000256" key="7">
    <source>
        <dbReference type="RuleBase" id="RU363032"/>
    </source>
</evidence>
<keyword evidence="6 7" id="KW-0472">Membrane</keyword>
<evidence type="ECO:0000256" key="5">
    <source>
        <dbReference type="ARBA" id="ARBA00022989"/>
    </source>
</evidence>
<evidence type="ECO:0000256" key="3">
    <source>
        <dbReference type="ARBA" id="ARBA00022475"/>
    </source>
</evidence>
<reference evidence="10" key="1">
    <citation type="journal article" date="2019" name="Int. J. Syst. Evol. Microbiol.">
        <title>The Global Catalogue of Microorganisms (GCM) 10K type strain sequencing project: providing services to taxonomists for standard genome sequencing and annotation.</title>
        <authorList>
            <consortium name="The Broad Institute Genomics Platform"/>
            <consortium name="The Broad Institute Genome Sequencing Center for Infectious Disease"/>
            <person name="Wu L."/>
            <person name="Ma J."/>
        </authorList>
    </citation>
    <scope>NUCLEOTIDE SEQUENCE [LARGE SCALE GENOMIC DNA]</scope>
    <source>
        <strain evidence="10">NBRC 112299</strain>
    </source>
</reference>
<keyword evidence="3" id="KW-1003">Cell membrane</keyword>
<gene>
    <name evidence="9" type="ORF">GCM10025876_08240</name>
</gene>
<sequence>MATTLTEAALGLAVGSLVGWLLAVLTATVPTTGQVAQPVVLLSQTVPTVVLAPLLILWAGFGLTSKVIVVALTVFFPVLIAAASAIREVDAEHADMVAGLGGGRRHRLWLVRLPASVPGALSGLRIAATYAVGAAVVSEYLAGQSGIGVFIQRSRKAYAVDQIFVGIALIAALSGLFVLAIIGLRRALTPWQPPAARL</sequence>
<feature type="domain" description="ABC transmembrane type-1" evidence="8">
    <location>
        <begin position="1"/>
        <end position="182"/>
    </location>
</feature>
<keyword evidence="5 7" id="KW-1133">Transmembrane helix</keyword>
<protein>
    <recommendedName>
        <fullName evidence="8">ABC transmembrane type-1 domain-containing protein</fullName>
    </recommendedName>
</protein>
<dbReference type="InterPro" id="IPR035906">
    <property type="entry name" value="MetI-like_sf"/>
</dbReference>
<dbReference type="PROSITE" id="PS50928">
    <property type="entry name" value="ABC_TM1"/>
    <property type="match status" value="1"/>
</dbReference>
<feature type="transmembrane region" description="Helical" evidence="7">
    <location>
        <begin position="163"/>
        <end position="184"/>
    </location>
</feature>
<accession>A0ABQ6IBA1</accession>
<evidence type="ECO:0000313" key="9">
    <source>
        <dbReference type="EMBL" id="GMA34620.1"/>
    </source>
</evidence>
<comment type="subcellular location">
    <subcellularLocation>
        <location evidence="1 7">Cell membrane</location>
        <topology evidence="1 7">Multi-pass membrane protein</topology>
    </subcellularLocation>
</comment>
<name>A0ABQ6IBA1_9MICO</name>